<keyword evidence="4" id="KW-1185">Reference proteome</keyword>
<accession>A0A9K3PWR8</accession>
<feature type="signal peptide" evidence="2">
    <location>
        <begin position="1"/>
        <end position="36"/>
    </location>
</feature>
<reference evidence="3" key="2">
    <citation type="submission" date="2021-04" db="EMBL/GenBank/DDBJ databases">
        <authorList>
            <person name="Podell S."/>
        </authorList>
    </citation>
    <scope>NUCLEOTIDE SEQUENCE</scope>
    <source>
        <strain evidence="3">Hildebrandi</strain>
    </source>
</reference>
<comment type="caution">
    <text evidence="3">The sequence shown here is derived from an EMBL/GenBank/DDBJ whole genome shotgun (WGS) entry which is preliminary data.</text>
</comment>
<evidence type="ECO:0000256" key="2">
    <source>
        <dbReference type="SAM" id="SignalP"/>
    </source>
</evidence>
<dbReference type="AlphaFoldDB" id="A0A9K3PWR8"/>
<keyword evidence="2" id="KW-0732">Signal</keyword>
<sequence>MPSFRHTPRSCRNWLSLTPIFLLLQVTSCFVKFCDAVKPSSSGKPTATASSTSNLNNVRVSSVPFASTSSPNTTQRKQRPKLPQEPRQVLQPPFPNGPCGGTVLEIDPEDTFGVDVNLANINVLGDLILMPRPIQIWLPPGYDDKPDVLGHPVLYVHDGQNAMEDAESWTGASWRLAGALTRLGDHELLQTERPLPIVVMIPSADGDLLPGIRRRHLEYGDINFPFSQAHADFVAETVKPLVDNRFHTNPSPNATFAIGSSLGGQASMHLLLRHADKFGGAACLSPAFGPAILDQVRNSGDSLRGKRIYLDIGGDQDEIRVPLIDVFDHLTPEHWWNPGYFWLDTQLQGQVTSMRQAMDQAGVRYKFRQYPGGRHNERAWAQRIHIPLKYLFGGTNLRSDVVDNK</sequence>
<dbReference type="PANTHER" id="PTHR48098">
    <property type="entry name" value="ENTEROCHELIN ESTERASE-RELATED"/>
    <property type="match status" value="1"/>
</dbReference>
<dbReference type="InterPro" id="IPR050583">
    <property type="entry name" value="Mycobacterial_A85_antigen"/>
</dbReference>
<feature type="region of interest" description="Disordered" evidence="1">
    <location>
        <begin position="63"/>
        <end position="102"/>
    </location>
</feature>
<evidence type="ECO:0000256" key="1">
    <source>
        <dbReference type="SAM" id="MobiDB-lite"/>
    </source>
</evidence>
<evidence type="ECO:0000313" key="4">
    <source>
        <dbReference type="Proteomes" id="UP000693970"/>
    </source>
</evidence>
<dbReference type="OrthoDB" id="446683at2759"/>
<name>A0A9K3PWR8_9STRA</name>
<feature type="chain" id="PRO_5039930900" evidence="2">
    <location>
        <begin position="37"/>
        <end position="405"/>
    </location>
</feature>
<dbReference type="Pfam" id="PF00756">
    <property type="entry name" value="Esterase"/>
    <property type="match status" value="1"/>
</dbReference>
<organism evidence="3 4">
    <name type="scientific">Nitzschia inconspicua</name>
    <dbReference type="NCBI Taxonomy" id="303405"/>
    <lineage>
        <taxon>Eukaryota</taxon>
        <taxon>Sar</taxon>
        <taxon>Stramenopiles</taxon>
        <taxon>Ochrophyta</taxon>
        <taxon>Bacillariophyta</taxon>
        <taxon>Bacillariophyceae</taxon>
        <taxon>Bacillariophycidae</taxon>
        <taxon>Bacillariales</taxon>
        <taxon>Bacillariaceae</taxon>
        <taxon>Nitzschia</taxon>
    </lineage>
</organism>
<feature type="compositionally biased region" description="Polar residues" evidence="1">
    <location>
        <begin position="63"/>
        <end position="75"/>
    </location>
</feature>
<dbReference type="PANTHER" id="PTHR48098:SF6">
    <property type="entry name" value="FERRI-BACILLIBACTIN ESTERASE BESA"/>
    <property type="match status" value="1"/>
</dbReference>
<gene>
    <name evidence="3" type="ORF">IV203_026012</name>
</gene>
<protein>
    <submittedName>
        <fullName evidence="3">Esterase</fullName>
    </submittedName>
</protein>
<dbReference type="EMBL" id="JAGRRH010000010">
    <property type="protein sequence ID" value="KAG7362652.1"/>
    <property type="molecule type" value="Genomic_DNA"/>
</dbReference>
<dbReference type="Proteomes" id="UP000693970">
    <property type="component" value="Unassembled WGS sequence"/>
</dbReference>
<proteinExistence type="predicted"/>
<reference evidence="3" key="1">
    <citation type="journal article" date="2021" name="Sci. Rep.">
        <title>Diploid genomic architecture of Nitzschia inconspicua, an elite biomass production diatom.</title>
        <authorList>
            <person name="Oliver A."/>
            <person name="Podell S."/>
            <person name="Pinowska A."/>
            <person name="Traller J.C."/>
            <person name="Smith S.R."/>
            <person name="McClure R."/>
            <person name="Beliaev A."/>
            <person name="Bohutskyi P."/>
            <person name="Hill E.A."/>
            <person name="Rabines A."/>
            <person name="Zheng H."/>
            <person name="Allen L.Z."/>
            <person name="Kuo A."/>
            <person name="Grigoriev I.V."/>
            <person name="Allen A.E."/>
            <person name="Hazlebeck D."/>
            <person name="Allen E.E."/>
        </authorList>
    </citation>
    <scope>NUCLEOTIDE SEQUENCE</scope>
    <source>
        <strain evidence="3">Hildebrandi</strain>
    </source>
</reference>
<evidence type="ECO:0000313" key="3">
    <source>
        <dbReference type="EMBL" id="KAG7362652.1"/>
    </source>
</evidence>
<dbReference type="InterPro" id="IPR000801">
    <property type="entry name" value="Esterase-like"/>
</dbReference>